<organism evidence="1 2">
    <name type="scientific">Bacteroides oleiciplenus</name>
    <dbReference type="NCBI Taxonomy" id="626931"/>
    <lineage>
        <taxon>Bacteria</taxon>
        <taxon>Pseudomonadati</taxon>
        <taxon>Bacteroidota</taxon>
        <taxon>Bacteroidia</taxon>
        <taxon>Bacteroidales</taxon>
        <taxon>Bacteroidaceae</taxon>
        <taxon>Bacteroides</taxon>
    </lineage>
</organism>
<dbReference type="PANTHER" id="PTHR38009:SF1">
    <property type="entry name" value="CONSERVED HYPOTHETICAL PHAGE TAIL PROTEIN"/>
    <property type="match status" value="1"/>
</dbReference>
<dbReference type="InterPro" id="IPR010667">
    <property type="entry name" value="Phage_T4_Gp19"/>
</dbReference>
<name>A0A3E5B109_9BACE</name>
<reference evidence="1 2" key="1">
    <citation type="submission" date="2018-08" db="EMBL/GenBank/DDBJ databases">
        <title>A genome reference for cultivated species of the human gut microbiota.</title>
        <authorList>
            <person name="Zou Y."/>
            <person name="Xue W."/>
            <person name="Luo G."/>
        </authorList>
    </citation>
    <scope>NUCLEOTIDE SEQUENCE [LARGE SCALE GENOMIC DNA]</scope>
    <source>
        <strain evidence="1 2">OM05-15BH</strain>
    </source>
</reference>
<dbReference type="RefSeq" id="WP_117725488.1">
    <property type="nucleotide sequence ID" value="NZ_QSUL01000020.1"/>
</dbReference>
<dbReference type="Proteomes" id="UP000260983">
    <property type="component" value="Unassembled WGS sequence"/>
</dbReference>
<dbReference type="PANTHER" id="PTHR38009">
    <property type="entry name" value="CONSERVED HYPOTHETICAL PHAGE TAIL PROTEIN"/>
    <property type="match status" value="1"/>
</dbReference>
<dbReference type="NCBIfam" id="TIGR02241">
    <property type="entry name" value="conserved hypothetical phage tail region protein"/>
    <property type="match status" value="1"/>
</dbReference>
<dbReference type="Pfam" id="PF06841">
    <property type="entry name" value="Phage_T4_gp19"/>
    <property type="match status" value="1"/>
</dbReference>
<evidence type="ECO:0000313" key="2">
    <source>
        <dbReference type="Proteomes" id="UP000260983"/>
    </source>
</evidence>
<gene>
    <name evidence="1" type="ORF">DXB65_21305</name>
</gene>
<accession>A0A3E5B109</accession>
<protein>
    <recommendedName>
        <fullName evidence="3">Phage tail protein</fullName>
    </recommendedName>
</protein>
<comment type="caution">
    <text evidence="1">The sequence shown here is derived from an EMBL/GenBank/DDBJ whole genome shotgun (WGS) entry which is preliminary data.</text>
</comment>
<dbReference type="AlphaFoldDB" id="A0A3E5B109"/>
<dbReference type="InterPro" id="IPR011747">
    <property type="entry name" value="CHP02241"/>
</dbReference>
<evidence type="ECO:0000313" key="1">
    <source>
        <dbReference type="EMBL" id="RGN31249.1"/>
    </source>
</evidence>
<sequence>MTDNAASDWALPVSFYFLVEFQSKFDRFQTAFTEVSGLNMQLSTEEKPSDAGMWIKMPGGTKYGNITLKRSVPLSSDDTFTQWVDKCLQADKGKKMIPYDMIVKLLGKDGKPLMGWKCSHAYPTQWSLDALNAEKSGLATESVIISCNRMDRIKI</sequence>
<proteinExistence type="predicted"/>
<dbReference type="GO" id="GO:0005198">
    <property type="term" value="F:structural molecule activity"/>
    <property type="evidence" value="ECO:0007669"/>
    <property type="project" value="InterPro"/>
</dbReference>
<dbReference type="EMBL" id="QSUL01000020">
    <property type="protein sequence ID" value="RGN31249.1"/>
    <property type="molecule type" value="Genomic_DNA"/>
</dbReference>
<evidence type="ECO:0008006" key="3">
    <source>
        <dbReference type="Google" id="ProtNLM"/>
    </source>
</evidence>